<reference evidence="1" key="1">
    <citation type="journal article" date="2023" name="G3 (Bethesda)">
        <title>A reference genome for the long-term kleptoplast-retaining sea slug Elysia crispata morphotype clarki.</title>
        <authorList>
            <person name="Eastman K.E."/>
            <person name="Pendleton A.L."/>
            <person name="Shaikh M.A."/>
            <person name="Suttiyut T."/>
            <person name="Ogas R."/>
            <person name="Tomko P."/>
            <person name="Gavelis G."/>
            <person name="Widhalm J.R."/>
            <person name="Wisecaver J.H."/>
        </authorList>
    </citation>
    <scope>NUCLEOTIDE SEQUENCE</scope>
    <source>
        <strain evidence="1">ECLA1</strain>
    </source>
</reference>
<dbReference type="EMBL" id="JAWDGP010002576">
    <property type="protein sequence ID" value="KAK3781858.1"/>
    <property type="molecule type" value="Genomic_DNA"/>
</dbReference>
<dbReference type="AlphaFoldDB" id="A0AAE1DUA6"/>
<sequence length="101" mass="11417">MCETGAWHTVNHLFHRVENLKCYISTNAHHQAPIETSHFGRSTKQDPLLMGTTHRITGGFSRLGPATFCRQGITTVPPLFAARPPPNKRQLYHRAMLDPEN</sequence>
<evidence type="ECO:0000313" key="2">
    <source>
        <dbReference type="Proteomes" id="UP001283361"/>
    </source>
</evidence>
<gene>
    <name evidence="1" type="ORF">RRG08_020550</name>
</gene>
<name>A0AAE1DUA6_9GAST</name>
<keyword evidence="2" id="KW-1185">Reference proteome</keyword>
<dbReference type="Proteomes" id="UP001283361">
    <property type="component" value="Unassembled WGS sequence"/>
</dbReference>
<proteinExistence type="predicted"/>
<organism evidence="1 2">
    <name type="scientific">Elysia crispata</name>
    <name type="common">lettuce slug</name>
    <dbReference type="NCBI Taxonomy" id="231223"/>
    <lineage>
        <taxon>Eukaryota</taxon>
        <taxon>Metazoa</taxon>
        <taxon>Spiralia</taxon>
        <taxon>Lophotrochozoa</taxon>
        <taxon>Mollusca</taxon>
        <taxon>Gastropoda</taxon>
        <taxon>Heterobranchia</taxon>
        <taxon>Euthyneura</taxon>
        <taxon>Panpulmonata</taxon>
        <taxon>Sacoglossa</taxon>
        <taxon>Placobranchoidea</taxon>
        <taxon>Plakobranchidae</taxon>
        <taxon>Elysia</taxon>
    </lineage>
</organism>
<comment type="caution">
    <text evidence="1">The sequence shown here is derived from an EMBL/GenBank/DDBJ whole genome shotgun (WGS) entry which is preliminary data.</text>
</comment>
<evidence type="ECO:0000313" key="1">
    <source>
        <dbReference type="EMBL" id="KAK3781858.1"/>
    </source>
</evidence>
<accession>A0AAE1DUA6</accession>
<protein>
    <submittedName>
        <fullName evidence="1">Uncharacterized protein</fullName>
    </submittedName>
</protein>